<accession>A0A4R0RGL1</accession>
<dbReference type="InterPro" id="IPR012951">
    <property type="entry name" value="BBE"/>
</dbReference>
<reference evidence="7 8" key="1">
    <citation type="submission" date="2018-11" db="EMBL/GenBank/DDBJ databases">
        <title>Genome assembly of Steccherinum ochraceum LE-BIN_3174, the white-rot fungus of the Steccherinaceae family (The Residual Polyporoid clade, Polyporales, Basidiomycota).</title>
        <authorList>
            <person name="Fedorova T.V."/>
            <person name="Glazunova O.A."/>
            <person name="Landesman E.O."/>
            <person name="Moiseenko K.V."/>
            <person name="Psurtseva N.V."/>
            <person name="Savinova O.S."/>
            <person name="Shakhova N.V."/>
            <person name="Tyazhelova T.V."/>
            <person name="Vasina D.V."/>
        </authorList>
    </citation>
    <scope>NUCLEOTIDE SEQUENCE [LARGE SCALE GENOMIC DNA]</scope>
    <source>
        <strain evidence="7 8">LE-BIN_3174</strain>
    </source>
</reference>
<dbReference type="InterPro" id="IPR036318">
    <property type="entry name" value="FAD-bd_PCMH-like_sf"/>
</dbReference>
<comment type="similarity">
    <text evidence="2">Belongs to the oxygen-dependent FAD-linked oxidoreductase family.</text>
</comment>
<evidence type="ECO:0000256" key="4">
    <source>
        <dbReference type="ARBA" id="ARBA00022827"/>
    </source>
</evidence>
<dbReference type="EMBL" id="RWJN01000265">
    <property type="protein sequence ID" value="TCD63939.1"/>
    <property type="molecule type" value="Genomic_DNA"/>
</dbReference>
<keyword evidence="4" id="KW-0274">FAD</keyword>
<keyword evidence="5" id="KW-0560">Oxidoreductase</keyword>
<evidence type="ECO:0000313" key="8">
    <source>
        <dbReference type="Proteomes" id="UP000292702"/>
    </source>
</evidence>
<dbReference type="STRING" id="92696.A0A4R0RGL1"/>
<evidence type="ECO:0000259" key="6">
    <source>
        <dbReference type="PROSITE" id="PS51387"/>
    </source>
</evidence>
<keyword evidence="3" id="KW-0285">Flavoprotein</keyword>
<dbReference type="PANTHER" id="PTHR42973:SF39">
    <property type="entry name" value="FAD-BINDING PCMH-TYPE DOMAIN-CONTAINING PROTEIN"/>
    <property type="match status" value="1"/>
</dbReference>
<dbReference type="Gene3D" id="3.40.462.20">
    <property type="match status" value="1"/>
</dbReference>
<feature type="domain" description="FAD-binding PCMH-type" evidence="6">
    <location>
        <begin position="32"/>
        <end position="205"/>
    </location>
</feature>
<dbReference type="Proteomes" id="UP000292702">
    <property type="component" value="Unassembled WGS sequence"/>
</dbReference>
<dbReference type="InterPro" id="IPR050416">
    <property type="entry name" value="FAD-linked_Oxidoreductase"/>
</dbReference>
<evidence type="ECO:0000256" key="2">
    <source>
        <dbReference type="ARBA" id="ARBA00005466"/>
    </source>
</evidence>
<dbReference type="Pfam" id="PF08031">
    <property type="entry name" value="BBE"/>
    <property type="match status" value="1"/>
</dbReference>
<evidence type="ECO:0000256" key="5">
    <source>
        <dbReference type="ARBA" id="ARBA00023002"/>
    </source>
</evidence>
<dbReference type="InterPro" id="IPR016167">
    <property type="entry name" value="FAD-bd_PCMH_sub1"/>
</dbReference>
<dbReference type="OrthoDB" id="415825at2759"/>
<sequence>MQSDLYALGFQGSVATPTSENYEEAIKRQSATAALRPAYVCYPIGPADISLAIKFALTQDPPLEIAVKSGGCHTSTNASTDGGLVVDLALLKGVEVSEDRKTVAFQSGCLWGDVYSELEKHGLKAVGGSTWFVGVGGYMTGGGYSNLSGQFGLAIDNLVSAEIVLADGRIVRCSADDEPDLFWAIRGGGNQFGIVTEFVARTYPIRGPALSGALFYAVTDLKHVLGVLHEFLETQPATTYLCFGFARSPPHFQPSIIAIPYVDGGDSAAAEAFTALFQTKLAPLVSHLASLPSLNTASHAGDALLLDVPPRGVTTAALFSVLYDDVVEWVFNEWLNFTDNEETKRTLALFEFFKRGKVDGVAVGDTAYSVRAPHWYMALGTRHTNPELDKHAEDWADKVTSCVKRQNAERTGQMLPTPANMALGPDYTSTEEVYGENLPRLRKIKAKYDPTKVWRRGWVIEPSL</sequence>
<dbReference type="InterPro" id="IPR016169">
    <property type="entry name" value="FAD-bd_PCMH_sub2"/>
</dbReference>
<evidence type="ECO:0000313" key="7">
    <source>
        <dbReference type="EMBL" id="TCD63939.1"/>
    </source>
</evidence>
<comment type="caution">
    <text evidence="7">The sequence shown here is derived from an EMBL/GenBank/DDBJ whole genome shotgun (WGS) entry which is preliminary data.</text>
</comment>
<dbReference type="InterPro" id="IPR006094">
    <property type="entry name" value="Oxid_FAD_bind_N"/>
</dbReference>
<evidence type="ECO:0000256" key="3">
    <source>
        <dbReference type="ARBA" id="ARBA00022630"/>
    </source>
</evidence>
<dbReference type="AlphaFoldDB" id="A0A4R0RGL1"/>
<keyword evidence="8" id="KW-1185">Reference proteome</keyword>
<dbReference type="Gene3D" id="3.30.43.10">
    <property type="entry name" value="Uridine Diphospho-n-acetylenolpyruvylglucosamine Reductase, domain 2"/>
    <property type="match status" value="1"/>
</dbReference>
<dbReference type="GO" id="GO:0016491">
    <property type="term" value="F:oxidoreductase activity"/>
    <property type="evidence" value="ECO:0007669"/>
    <property type="project" value="UniProtKB-KW"/>
</dbReference>
<dbReference type="Pfam" id="PF01565">
    <property type="entry name" value="FAD_binding_4"/>
    <property type="match status" value="1"/>
</dbReference>
<dbReference type="PANTHER" id="PTHR42973">
    <property type="entry name" value="BINDING OXIDOREDUCTASE, PUTATIVE (AFU_ORTHOLOGUE AFUA_1G17690)-RELATED"/>
    <property type="match status" value="1"/>
</dbReference>
<dbReference type="InterPro" id="IPR016166">
    <property type="entry name" value="FAD-bd_PCMH"/>
</dbReference>
<organism evidence="7 8">
    <name type="scientific">Steccherinum ochraceum</name>
    <dbReference type="NCBI Taxonomy" id="92696"/>
    <lineage>
        <taxon>Eukaryota</taxon>
        <taxon>Fungi</taxon>
        <taxon>Dikarya</taxon>
        <taxon>Basidiomycota</taxon>
        <taxon>Agaricomycotina</taxon>
        <taxon>Agaricomycetes</taxon>
        <taxon>Polyporales</taxon>
        <taxon>Steccherinaceae</taxon>
        <taxon>Steccherinum</taxon>
    </lineage>
</organism>
<comment type="cofactor">
    <cofactor evidence="1">
        <name>FAD</name>
        <dbReference type="ChEBI" id="CHEBI:57692"/>
    </cofactor>
</comment>
<evidence type="ECO:0000256" key="1">
    <source>
        <dbReference type="ARBA" id="ARBA00001974"/>
    </source>
</evidence>
<dbReference type="Gene3D" id="3.30.465.10">
    <property type="match status" value="1"/>
</dbReference>
<protein>
    <recommendedName>
        <fullName evidence="6">FAD-binding PCMH-type domain-containing protein</fullName>
    </recommendedName>
</protein>
<proteinExistence type="inferred from homology"/>
<dbReference type="PROSITE" id="PS51387">
    <property type="entry name" value="FAD_PCMH"/>
    <property type="match status" value="1"/>
</dbReference>
<name>A0A4R0RGL1_9APHY</name>
<dbReference type="GO" id="GO:0071949">
    <property type="term" value="F:FAD binding"/>
    <property type="evidence" value="ECO:0007669"/>
    <property type="project" value="InterPro"/>
</dbReference>
<dbReference type="SUPFAM" id="SSF56176">
    <property type="entry name" value="FAD-binding/transporter-associated domain-like"/>
    <property type="match status" value="1"/>
</dbReference>
<gene>
    <name evidence="7" type="ORF">EIP91_004749</name>
</gene>